<dbReference type="GO" id="GO:0003677">
    <property type="term" value="F:DNA binding"/>
    <property type="evidence" value="ECO:0007669"/>
    <property type="project" value="InterPro"/>
</dbReference>
<dbReference type="GO" id="GO:0004527">
    <property type="term" value="F:exonuclease activity"/>
    <property type="evidence" value="ECO:0007669"/>
    <property type="project" value="UniProtKB-KW"/>
</dbReference>
<dbReference type="InterPro" id="IPR023426">
    <property type="entry name" value="Flap_endonuc"/>
</dbReference>
<dbReference type="InterPro" id="IPR019973">
    <property type="entry name" value="Flap_endonuc_arc"/>
</dbReference>
<comment type="cofactor">
    <cofactor evidence="1">
        <name>Mg(2+)</name>
        <dbReference type="ChEBI" id="CHEBI:18420"/>
    </cofactor>
</comment>
<organism evidence="13 14">
    <name type="scientific">Eiseniibacteriota bacterium</name>
    <dbReference type="NCBI Taxonomy" id="2212470"/>
    <lineage>
        <taxon>Bacteria</taxon>
        <taxon>Candidatus Eiseniibacteriota</taxon>
    </lineage>
</organism>
<dbReference type="InterPro" id="IPR008918">
    <property type="entry name" value="HhH2"/>
</dbReference>
<feature type="domain" description="XPG N-terminal" evidence="12">
    <location>
        <begin position="1"/>
        <end position="102"/>
    </location>
</feature>
<keyword evidence="5 13" id="KW-0255">Endonuclease</keyword>
<evidence type="ECO:0000259" key="12">
    <source>
        <dbReference type="SMART" id="SM00485"/>
    </source>
</evidence>
<dbReference type="FunFam" id="3.40.50.1010:FF:000016">
    <property type="entry name" value="Flap endonuclease 1"/>
    <property type="match status" value="1"/>
</dbReference>
<accession>A0A538SJM5</accession>
<keyword evidence="7" id="KW-0378">Hydrolase</keyword>
<evidence type="ECO:0000313" key="13">
    <source>
        <dbReference type="EMBL" id="TMQ51579.1"/>
    </source>
</evidence>
<dbReference type="GO" id="GO:0006281">
    <property type="term" value="P:DNA repair"/>
    <property type="evidence" value="ECO:0007669"/>
    <property type="project" value="UniProtKB-KW"/>
</dbReference>
<keyword evidence="6" id="KW-0227">DNA damage</keyword>
<reference evidence="13 14" key="1">
    <citation type="journal article" date="2019" name="Nat. Microbiol.">
        <title>Mediterranean grassland soil C-N compound turnover is dependent on rainfall and depth, and is mediated by genomically divergent microorganisms.</title>
        <authorList>
            <person name="Diamond S."/>
            <person name="Andeer P.F."/>
            <person name="Li Z."/>
            <person name="Crits-Christoph A."/>
            <person name="Burstein D."/>
            <person name="Anantharaman K."/>
            <person name="Lane K.R."/>
            <person name="Thomas B.C."/>
            <person name="Pan C."/>
            <person name="Northen T.R."/>
            <person name="Banfield J.F."/>
        </authorList>
    </citation>
    <scope>NUCLEOTIDE SEQUENCE [LARGE SCALE GENOMIC DNA]</scope>
    <source>
        <strain evidence="13">WS_1</strain>
    </source>
</reference>
<evidence type="ECO:0000256" key="10">
    <source>
        <dbReference type="ARBA" id="ARBA00023204"/>
    </source>
</evidence>
<proteinExistence type="inferred from homology"/>
<dbReference type="SMART" id="SM00485">
    <property type="entry name" value="XPGN"/>
    <property type="match status" value="1"/>
</dbReference>
<dbReference type="GO" id="GO:0046872">
    <property type="term" value="F:metal ion binding"/>
    <property type="evidence" value="ECO:0007669"/>
    <property type="project" value="UniProtKB-KW"/>
</dbReference>
<dbReference type="GO" id="GO:0017108">
    <property type="term" value="F:5'-flap endonuclease activity"/>
    <property type="evidence" value="ECO:0007669"/>
    <property type="project" value="TreeGrafter"/>
</dbReference>
<dbReference type="Gene3D" id="1.10.150.20">
    <property type="entry name" value="5' to 3' exonuclease, C-terminal subdomain"/>
    <property type="match status" value="1"/>
</dbReference>
<dbReference type="InterPro" id="IPR006085">
    <property type="entry name" value="XPG_DNA_repair_N"/>
</dbReference>
<evidence type="ECO:0000256" key="9">
    <source>
        <dbReference type="ARBA" id="ARBA00022842"/>
    </source>
</evidence>
<evidence type="ECO:0000256" key="4">
    <source>
        <dbReference type="ARBA" id="ARBA00022723"/>
    </source>
</evidence>
<evidence type="ECO:0000256" key="8">
    <source>
        <dbReference type="ARBA" id="ARBA00022839"/>
    </source>
</evidence>
<evidence type="ECO:0000256" key="7">
    <source>
        <dbReference type="ARBA" id="ARBA00022801"/>
    </source>
</evidence>
<keyword evidence="3" id="KW-0540">Nuclease</keyword>
<dbReference type="Pfam" id="PF00752">
    <property type="entry name" value="XPG_N"/>
    <property type="match status" value="1"/>
</dbReference>
<dbReference type="InterPro" id="IPR029060">
    <property type="entry name" value="PIN-like_dom_sf"/>
</dbReference>
<dbReference type="NCBIfam" id="TIGR03674">
    <property type="entry name" value="fen_arch"/>
    <property type="match status" value="1"/>
</dbReference>
<dbReference type="SUPFAM" id="SSF88723">
    <property type="entry name" value="PIN domain-like"/>
    <property type="match status" value="1"/>
</dbReference>
<evidence type="ECO:0000256" key="6">
    <source>
        <dbReference type="ARBA" id="ARBA00022763"/>
    </source>
</evidence>
<dbReference type="InterPro" id="IPR019974">
    <property type="entry name" value="XPG_CS"/>
</dbReference>
<dbReference type="PANTHER" id="PTHR11081">
    <property type="entry name" value="FLAP ENDONUCLEASE FAMILY MEMBER"/>
    <property type="match status" value="1"/>
</dbReference>
<dbReference type="Gene3D" id="3.40.50.1010">
    <property type="entry name" value="5'-nuclease"/>
    <property type="match status" value="1"/>
</dbReference>
<dbReference type="InterPro" id="IPR036279">
    <property type="entry name" value="5-3_exonuclease_C_sf"/>
</dbReference>
<feature type="domain" description="XPG-I" evidence="11">
    <location>
        <begin position="141"/>
        <end position="222"/>
    </location>
</feature>
<evidence type="ECO:0000256" key="5">
    <source>
        <dbReference type="ARBA" id="ARBA00022759"/>
    </source>
</evidence>
<name>A0A538SJM5_UNCEI</name>
<dbReference type="InterPro" id="IPR006084">
    <property type="entry name" value="XPG/Rad2"/>
</dbReference>
<dbReference type="CDD" id="cd09867">
    <property type="entry name" value="PIN_FEN1"/>
    <property type="match status" value="1"/>
</dbReference>
<dbReference type="AlphaFoldDB" id="A0A538SJM5"/>
<evidence type="ECO:0000256" key="3">
    <source>
        <dbReference type="ARBA" id="ARBA00022722"/>
    </source>
</evidence>
<dbReference type="PRINTS" id="PR00853">
    <property type="entry name" value="XPGRADSUPER"/>
</dbReference>
<evidence type="ECO:0000259" key="11">
    <source>
        <dbReference type="SMART" id="SM00484"/>
    </source>
</evidence>
<dbReference type="SMART" id="SM00484">
    <property type="entry name" value="XPGI"/>
    <property type="match status" value="1"/>
</dbReference>
<dbReference type="InterPro" id="IPR006086">
    <property type="entry name" value="XPG-I_dom"/>
</dbReference>
<sequence>MGVTLTPITIRHPTSLESLRGRTIAIDGNLELYQFLSIMRTHDGQPLHDSAGRITSHLNGLAFRTTRLIADYDIRPIFVFDGPPPELKREEIRKRREAREKSQREYEAAIAAGDTATAWSKAIMGSRLTRPMVEEAKTLLTFLGVPWVQAPSEGEAQAAFLAQRGDAWAAGSKDYDSLLFGAPRFVRFLAVESTEFLPSQRRSRAVPPEVLDLDENLHALGLTREQLIDVALLIGTDFNGGVKGIGPKTAVKRIREWNSLDHAPPQVLAQLPEDIAAIRAFFLNPPVSTDPVPPPRDPDESAVYRFLCEERDFSRNRVHTALERLRGTKGHQSTLDI</sequence>
<keyword evidence="2" id="KW-0235">DNA replication</keyword>
<dbReference type="HAMAP" id="MF_00614">
    <property type="entry name" value="Fen"/>
    <property type="match status" value="1"/>
</dbReference>
<protein>
    <submittedName>
        <fullName evidence="13">Flap endonuclease-1</fullName>
    </submittedName>
</protein>
<dbReference type="Proteomes" id="UP000316292">
    <property type="component" value="Unassembled WGS sequence"/>
</dbReference>
<keyword evidence="10" id="KW-0234">DNA repair</keyword>
<dbReference type="GO" id="GO:0006260">
    <property type="term" value="P:DNA replication"/>
    <property type="evidence" value="ECO:0007669"/>
    <property type="project" value="UniProtKB-KW"/>
</dbReference>
<keyword evidence="8" id="KW-0269">Exonuclease</keyword>
<dbReference type="PANTHER" id="PTHR11081:SF9">
    <property type="entry name" value="FLAP ENDONUCLEASE 1"/>
    <property type="match status" value="1"/>
</dbReference>
<keyword evidence="4" id="KW-0479">Metal-binding</keyword>
<dbReference type="PROSITE" id="PS00841">
    <property type="entry name" value="XPG_1"/>
    <property type="match status" value="1"/>
</dbReference>
<comment type="caution">
    <text evidence="13">The sequence shown here is derived from an EMBL/GenBank/DDBJ whole genome shotgun (WGS) entry which is preliminary data.</text>
</comment>
<gene>
    <name evidence="13" type="primary">fen</name>
    <name evidence="13" type="ORF">E6K71_00150</name>
</gene>
<evidence type="ECO:0000256" key="2">
    <source>
        <dbReference type="ARBA" id="ARBA00022705"/>
    </source>
</evidence>
<dbReference type="EMBL" id="VBOR01000004">
    <property type="protein sequence ID" value="TMQ51579.1"/>
    <property type="molecule type" value="Genomic_DNA"/>
</dbReference>
<evidence type="ECO:0000313" key="14">
    <source>
        <dbReference type="Proteomes" id="UP000316292"/>
    </source>
</evidence>
<dbReference type="SMART" id="SM00279">
    <property type="entry name" value="HhH2"/>
    <property type="match status" value="1"/>
</dbReference>
<dbReference type="SUPFAM" id="SSF47807">
    <property type="entry name" value="5' to 3' exonuclease, C-terminal subdomain"/>
    <property type="match status" value="1"/>
</dbReference>
<evidence type="ECO:0000256" key="1">
    <source>
        <dbReference type="ARBA" id="ARBA00001946"/>
    </source>
</evidence>
<dbReference type="Pfam" id="PF00867">
    <property type="entry name" value="XPG_I"/>
    <property type="match status" value="1"/>
</dbReference>
<keyword evidence="9" id="KW-0460">Magnesium</keyword>